<evidence type="ECO:0000256" key="7">
    <source>
        <dbReference type="ARBA" id="ARBA00023291"/>
    </source>
</evidence>
<dbReference type="RefSeq" id="WP_030066015.1">
    <property type="nucleotide sequence ID" value="NZ_JRKI01000045.1"/>
</dbReference>
<dbReference type="Pfam" id="PF13370">
    <property type="entry name" value="Fer4_13"/>
    <property type="match status" value="1"/>
</dbReference>
<protein>
    <recommendedName>
        <fullName evidence="8">Ferredoxin</fullName>
    </recommendedName>
</protein>
<keyword evidence="7" id="KW-0003">3Fe-4S</keyword>
<dbReference type="GO" id="GO:0051538">
    <property type="term" value="F:3 iron, 4 sulfur cluster binding"/>
    <property type="evidence" value="ECO:0007669"/>
    <property type="project" value="UniProtKB-KW"/>
</dbReference>
<dbReference type="SUPFAM" id="SSF54862">
    <property type="entry name" value="4Fe-4S ferredoxins"/>
    <property type="match status" value="1"/>
</dbReference>
<dbReference type="Proteomes" id="UP000032458">
    <property type="component" value="Unassembled WGS sequence"/>
</dbReference>
<dbReference type="PATRIC" id="fig|1240678.4.peg.6612"/>
<name>A0A0D7CFQ9_9ACTN</name>
<keyword evidence="4 8" id="KW-0249">Electron transport</keyword>
<dbReference type="PANTHER" id="PTHR36923:SF3">
    <property type="entry name" value="FERREDOXIN"/>
    <property type="match status" value="1"/>
</dbReference>
<dbReference type="GO" id="GO:0005506">
    <property type="term" value="F:iron ion binding"/>
    <property type="evidence" value="ECO:0007669"/>
    <property type="project" value="UniProtKB-UniRule"/>
</dbReference>
<proteinExistence type="predicted"/>
<evidence type="ECO:0000256" key="4">
    <source>
        <dbReference type="ARBA" id="ARBA00022982"/>
    </source>
</evidence>
<dbReference type="InterPro" id="IPR001080">
    <property type="entry name" value="3Fe4S_ferredoxin"/>
</dbReference>
<dbReference type="PRINTS" id="PR00352">
    <property type="entry name" value="3FE4SFRDOXIN"/>
</dbReference>
<evidence type="ECO:0000256" key="2">
    <source>
        <dbReference type="ARBA" id="ARBA00022448"/>
    </source>
</evidence>
<dbReference type="AlphaFoldDB" id="A0A0D7CFQ9"/>
<evidence type="ECO:0000256" key="5">
    <source>
        <dbReference type="ARBA" id="ARBA00023004"/>
    </source>
</evidence>
<keyword evidence="5 8" id="KW-0408">Iron</keyword>
<reference evidence="9 10" key="1">
    <citation type="submission" date="2014-09" db="EMBL/GenBank/DDBJ databases">
        <title>Draft genome sequence of Streptomyces natalensis ATCC 27448, producer of the antifungal pimaricin.</title>
        <authorList>
            <person name="Mendes M.V."/>
            <person name="Beites T."/>
            <person name="Pires S."/>
            <person name="Santos C.L."/>
            <person name="Moradas-Ferreira P."/>
        </authorList>
    </citation>
    <scope>NUCLEOTIDE SEQUENCE [LARGE SCALE GENOMIC DNA]</scope>
    <source>
        <strain evidence="9 10">ATCC 27448</strain>
    </source>
</reference>
<comment type="caution">
    <text evidence="9">The sequence shown here is derived from an EMBL/GenBank/DDBJ whole genome shotgun (WGS) entry which is preliminary data.</text>
</comment>
<comment type="function">
    <text evidence="8">Ferredoxins are iron-sulfur proteins that transfer electrons in a wide variety of metabolic reactions.</text>
</comment>
<sequence>MRLSTDRARCCSSGMCVITAPEVFDQDDEDGRVLLLDPTPSPALHEAVRQAIEVCPCGVITEEIGPG</sequence>
<dbReference type="Gene3D" id="3.30.70.20">
    <property type="match status" value="1"/>
</dbReference>
<dbReference type="EMBL" id="JRKI01000045">
    <property type="protein sequence ID" value="KIZ14871.1"/>
    <property type="molecule type" value="Genomic_DNA"/>
</dbReference>
<gene>
    <name evidence="9" type="ORF">SNA_30890</name>
</gene>
<evidence type="ECO:0000313" key="10">
    <source>
        <dbReference type="Proteomes" id="UP000032458"/>
    </source>
</evidence>
<dbReference type="GO" id="GO:0009055">
    <property type="term" value="F:electron transfer activity"/>
    <property type="evidence" value="ECO:0007669"/>
    <property type="project" value="UniProtKB-UniRule"/>
</dbReference>
<keyword evidence="6 8" id="KW-0411">Iron-sulfur</keyword>
<keyword evidence="3 8" id="KW-0479">Metal-binding</keyword>
<organism evidence="9 10">
    <name type="scientific">Streptomyces natalensis ATCC 27448</name>
    <dbReference type="NCBI Taxonomy" id="1240678"/>
    <lineage>
        <taxon>Bacteria</taxon>
        <taxon>Bacillati</taxon>
        <taxon>Actinomycetota</taxon>
        <taxon>Actinomycetes</taxon>
        <taxon>Kitasatosporales</taxon>
        <taxon>Streptomycetaceae</taxon>
        <taxon>Streptomyces</taxon>
    </lineage>
</organism>
<accession>A0A0D7CFQ9</accession>
<comment type="cofactor">
    <cofactor evidence="1">
        <name>[3Fe-4S] cluster</name>
        <dbReference type="ChEBI" id="CHEBI:21137"/>
    </cofactor>
</comment>
<evidence type="ECO:0000256" key="1">
    <source>
        <dbReference type="ARBA" id="ARBA00001927"/>
    </source>
</evidence>
<dbReference type="InterPro" id="IPR051269">
    <property type="entry name" value="Fe-S_cluster_ET"/>
</dbReference>
<evidence type="ECO:0000256" key="3">
    <source>
        <dbReference type="ARBA" id="ARBA00022723"/>
    </source>
</evidence>
<dbReference type="PANTHER" id="PTHR36923">
    <property type="entry name" value="FERREDOXIN"/>
    <property type="match status" value="1"/>
</dbReference>
<evidence type="ECO:0000256" key="8">
    <source>
        <dbReference type="RuleBase" id="RU368020"/>
    </source>
</evidence>
<keyword evidence="10" id="KW-1185">Reference proteome</keyword>
<evidence type="ECO:0000256" key="6">
    <source>
        <dbReference type="ARBA" id="ARBA00023014"/>
    </source>
</evidence>
<keyword evidence="2 8" id="KW-0813">Transport</keyword>
<evidence type="ECO:0000313" key="9">
    <source>
        <dbReference type="EMBL" id="KIZ14871.1"/>
    </source>
</evidence>